<dbReference type="InterPro" id="IPR028082">
    <property type="entry name" value="Peripla_BP_I"/>
</dbReference>
<evidence type="ECO:0000259" key="3">
    <source>
        <dbReference type="Pfam" id="PF13458"/>
    </source>
</evidence>
<keyword evidence="2" id="KW-0732">Signal</keyword>
<evidence type="ECO:0000313" key="4">
    <source>
        <dbReference type="EMBL" id="BBO93158.1"/>
    </source>
</evidence>
<evidence type="ECO:0000256" key="1">
    <source>
        <dbReference type="ARBA" id="ARBA00010062"/>
    </source>
</evidence>
<keyword evidence="5" id="KW-1185">Reference proteome</keyword>
<dbReference type="Proteomes" id="UP000422108">
    <property type="component" value="Chromosome"/>
</dbReference>
<dbReference type="EMBL" id="AP021879">
    <property type="protein sequence ID" value="BBO93158.1"/>
    <property type="molecule type" value="Genomic_DNA"/>
</dbReference>
<organism evidence="4 5">
    <name type="scientific">Desulfosarcina ovata subsp. ovata</name>
    <dbReference type="NCBI Taxonomy" id="2752305"/>
    <lineage>
        <taxon>Bacteria</taxon>
        <taxon>Pseudomonadati</taxon>
        <taxon>Thermodesulfobacteriota</taxon>
        <taxon>Desulfobacteria</taxon>
        <taxon>Desulfobacterales</taxon>
        <taxon>Desulfosarcinaceae</taxon>
        <taxon>Desulfosarcina</taxon>
    </lineage>
</organism>
<protein>
    <submittedName>
        <fullName evidence="4">ABC transporter substrate-binding protein</fullName>
    </submittedName>
</protein>
<comment type="similarity">
    <text evidence="1">Belongs to the leucine-binding protein family.</text>
</comment>
<accession>A0A5K8AKN2</accession>
<feature type="domain" description="Leucine-binding protein" evidence="3">
    <location>
        <begin position="6"/>
        <end position="343"/>
    </location>
</feature>
<proteinExistence type="inferred from homology"/>
<evidence type="ECO:0000313" key="5">
    <source>
        <dbReference type="Proteomes" id="UP000422108"/>
    </source>
</evidence>
<evidence type="ECO:0000256" key="2">
    <source>
        <dbReference type="ARBA" id="ARBA00022729"/>
    </source>
</evidence>
<gene>
    <name evidence="4" type="ORF">DSCOOX_63380</name>
</gene>
<dbReference type="Pfam" id="PF13458">
    <property type="entry name" value="Peripla_BP_6"/>
    <property type="match status" value="1"/>
</dbReference>
<reference evidence="4 5" key="1">
    <citation type="submission" date="2019-11" db="EMBL/GenBank/DDBJ databases">
        <title>Comparative genomics of hydrocarbon-degrading Desulfosarcina strains.</title>
        <authorList>
            <person name="Watanabe M."/>
            <person name="Kojima H."/>
            <person name="Fukui M."/>
        </authorList>
    </citation>
    <scope>NUCLEOTIDE SEQUENCE [LARGE SCALE GENOMIC DNA]</scope>
    <source>
        <strain evidence="5">oXyS1</strain>
    </source>
</reference>
<dbReference type="AlphaFoldDB" id="A0A5K8AKN2"/>
<dbReference type="PANTHER" id="PTHR30483">
    <property type="entry name" value="LEUCINE-SPECIFIC-BINDING PROTEIN"/>
    <property type="match status" value="1"/>
</dbReference>
<dbReference type="CDD" id="cd06345">
    <property type="entry name" value="PBP1_ABC_ligand_binding-like"/>
    <property type="match status" value="1"/>
</dbReference>
<dbReference type="PANTHER" id="PTHR30483:SF6">
    <property type="entry name" value="PERIPLASMIC BINDING PROTEIN OF ABC TRANSPORTER FOR NATURAL AMINO ACIDS"/>
    <property type="match status" value="1"/>
</dbReference>
<dbReference type="Gene3D" id="3.40.50.2300">
    <property type="match status" value="2"/>
</dbReference>
<dbReference type="SUPFAM" id="SSF53822">
    <property type="entry name" value="Periplasmic binding protein-like I"/>
    <property type="match status" value="1"/>
</dbReference>
<dbReference type="InterPro" id="IPR051010">
    <property type="entry name" value="BCAA_transport"/>
</dbReference>
<dbReference type="InterPro" id="IPR028081">
    <property type="entry name" value="Leu-bd"/>
</dbReference>
<sequence length="393" mass="43190">MVIGVATSLTTLEGRDSLLAARLAVEEINQGGGVAVGNRRVRLKIEAVDLKDAQADVTVEDAVARLESFLTTSRSMAVVAGPFRSEVLLPAMDVIARRQIPMLSTIAMTPAMESKIMHQPDTYRTIFRTGLNTRYLADGLIAAMRFLNQQYGFRRVFIISQDAAWARSTVSLMLKLYFKPTGWQILATRHYPYETDDFSVALAEAARKDAQVILSIFDTPHSGQLVVQWKARRSPGLLCGFISPMMGPGAWKRFNGRIGGVLNMIFELGNIPSQTVAPASRFYNAFKNRYQREIEAGHGPAPTYESIYLLAQAITATGSLDARRITAALEGADRMGAMGRLRFNIGHQVIFGTDPEEAAVACLIQWNERGQRVIVYPPSLAEGEILLPPSSAP</sequence>
<name>A0A5K8AKN2_9BACT</name>